<proteinExistence type="inferred from homology"/>
<dbReference type="RefSeq" id="WP_140046370.1">
    <property type="nucleotide sequence ID" value="NZ_BAAAEV010000001.1"/>
</dbReference>
<keyword evidence="5 7" id="KW-0964">Secreted</keyword>
<dbReference type="InterPro" id="IPR010930">
    <property type="entry name" value="Flg_bb/hook_C_dom"/>
</dbReference>
<comment type="similarity">
    <text evidence="3 7">Belongs to the flagella basal body rod proteins family.</text>
</comment>
<keyword evidence="10" id="KW-0282">Flagellum</keyword>
<dbReference type="EMBL" id="JAASQP010000001">
    <property type="protein sequence ID" value="NIJ24001.1"/>
    <property type="molecule type" value="Genomic_DNA"/>
</dbReference>
<dbReference type="Pfam" id="PF06429">
    <property type="entry name" value="Flg_bbr_C"/>
    <property type="match status" value="1"/>
</dbReference>
<dbReference type="Proteomes" id="UP000788153">
    <property type="component" value="Unassembled WGS sequence"/>
</dbReference>
<evidence type="ECO:0000259" key="8">
    <source>
        <dbReference type="Pfam" id="PF06429"/>
    </source>
</evidence>
<dbReference type="PANTHER" id="PTHR30033:SF2">
    <property type="entry name" value="FLAGELLAR HOOK PROTEIN"/>
    <property type="match status" value="1"/>
</dbReference>
<dbReference type="PANTHER" id="PTHR30033">
    <property type="entry name" value="FLAGELLAR HOOK-ASSOCIATED PROTEIN 1"/>
    <property type="match status" value="1"/>
</dbReference>
<accession>A0ABX0U0A4</accession>
<reference evidence="10 11" key="1">
    <citation type="submission" date="2020-03" db="EMBL/GenBank/DDBJ databases">
        <title>Genomic Encyclopedia of Type Strains, Phase IV (KMG-IV): sequencing the most valuable type-strain genomes for metagenomic binning, comparative biology and taxonomic classification.</title>
        <authorList>
            <person name="Goeker M."/>
        </authorList>
    </citation>
    <scope>NUCLEOTIDE SEQUENCE [LARGE SCALE GENOMIC DNA]</scope>
    <source>
        <strain evidence="10 11">DSM 22753</strain>
    </source>
</reference>
<evidence type="ECO:0000313" key="10">
    <source>
        <dbReference type="EMBL" id="NIJ24001.1"/>
    </source>
</evidence>
<comment type="caution">
    <text evidence="10">The sequence shown here is derived from an EMBL/GenBank/DDBJ whole genome shotgun (WGS) entry which is preliminary data.</text>
</comment>
<feature type="domain" description="Flagellar basal-body/hook protein C-terminal" evidence="8">
    <location>
        <begin position="410"/>
        <end position="446"/>
    </location>
</feature>
<keyword evidence="10" id="KW-0966">Cell projection</keyword>
<evidence type="ECO:0000256" key="7">
    <source>
        <dbReference type="RuleBase" id="RU362065"/>
    </source>
</evidence>
<evidence type="ECO:0000256" key="4">
    <source>
        <dbReference type="ARBA" id="ARBA00016244"/>
    </source>
</evidence>
<name>A0ABX0U0A4_9SPHN</name>
<dbReference type="Pfam" id="PF22638">
    <property type="entry name" value="FlgK_D1"/>
    <property type="match status" value="1"/>
</dbReference>
<evidence type="ECO:0000259" key="9">
    <source>
        <dbReference type="Pfam" id="PF22638"/>
    </source>
</evidence>
<keyword evidence="6 7" id="KW-0975">Bacterial flagellum</keyword>
<dbReference type="InterPro" id="IPR053927">
    <property type="entry name" value="FlgK_helical"/>
</dbReference>
<evidence type="ECO:0000256" key="1">
    <source>
        <dbReference type="ARBA" id="ARBA00004365"/>
    </source>
</evidence>
<keyword evidence="10" id="KW-0969">Cilium</keyword>
<evidence type="ECO:0000256" key="5">
    <source>
        <dbReference type="ARBA" id="ARBA00022525"/>
    </source>
</evidence>
<keyword evidence="11" id="KW-1185">Reference proteome</keyword>
<protein>
    <recommendedName>
        <fullName evidence="4 7">Flagellar hook-associated protein 1</fullName>
        <shortName evidence="7">HAP1</shortName>
    </recommendedName>
</protein>
<feature type="domain" description="Flagellar hook-associated protein FlgK helical" evidence="9">
    <location>
        <begin position="101"/>
        <end position="323"/>
    </location>
</feature>
<evidence type="ECO:0000256" key="3">
    <source>
        <dbReference type="ARBA" id="ARBA00009677"/>
    </source>
</evidence>
<dbReference type="InterPro" id="IPR002371">
    <property type="entry name" value="FlgK"/>
</dbReference>
<evidence type="ECO:0000256" key="2">
    <source>
        <dbReference type="ARBA" id="ARBA00004613"/>
    </source>
</evidence>
<dbReference type="PRINTS" id="PR01005">
    <property type="entry name" value="FLGHOOKAP1"/>
</dbReference>
<dbReference type="NCBIfam" id="TIGR02492">
    <property type="entry name" value="flgK_ends"/>
    <property type="match status" value="1"/>
</dbReference>
<sequence>MSDMLAIGASGVRAYQSALTSTSENIANAGVDGYSRRTTTLRDISPSGSSLTGGSVRNGSGVAIIDIERAGDQFRSAEVRSTSSELGKSEAGIVWLETIERALSGSRLTDGLAAFFNAAQNVAADPSSLASRAVMLDKASGLAGSFASTATTLATAAGDLDATANQAVRDLNVLSEALAKVNAGLGRASPGTSGQAGLLDQRDRLLDSMSALIDVDVQLDDFGRASVRAGGVAGPVLIAGEVAGYLSYARNDEGAVALTLSRNQQATLVTANSGAIAGIADGAQRIADARAMIEDLATEFVDGINALQAQGDDLTGTAGAAMFDMPAGASSMKLTLDDPRGIAAAARGGGTRDNANLAEFATFRDEGRFETRLTELNLINASALQGRKSVADAQSIMHDQAVAGRDALTGVNLDEEAVDLMRFQQAYQASSRVIQIARETLQSILDIR</sequence>
<organism evidence="10 11">
    <name type="scientific">Sphingomonas japonica</name>
    <dbReference type="NCBI Taxonomy" id="511662"/>
    <lineage>
        <taxon>Bacteria</taxon>
        <taxon>Pseudomonadati</taxon>
        <taxon>Pseudomonadota</taxon>
        <taxon>Alphaproteobacteria</taxon>
        <taxon>Sphingomonadales</taxon>
        <taxon>Sphingomonadaceae</taxon>
        <taxon>Sphingomonas</taxon>
    </lineage>
</organism>
<gene>
    <name evidence="7" type="primary">flgK</name>
    <name evidence="10" type="ORF">FHT01_001543</name>
</gene>
<evidence type="ECO:0000256" key="6">
    <source>
        <dbReference type="ARBA" id="ARBA00023143"/>
    </source>
</evidence>
<comment type="subcellular location">
    <subcellularLocation>
        <location evidence="1 7">Bacterial flagellum</location>
    </subcellularLocation>
    <subcellularLocation>
        <location evidence="2 7">Secreted</location>
    </subcellularLocation>
</comment>
<dbReference type="SUPFAM" id="SSF64518">
    <property type="entry name" value="Phase 1 flagellin"/>
    <property type="match status" value="1"/>
</dbReference>
<evidence type="ECO:0000313" key="11">
    <source>
        <dbReference type="Proteomes" id="UP000788153"/>
    </source>
</evidence>